<dbReference type="Pfam" id="PF04135">
    <property type="entry name" value="Nop10p"/>
    <property type="match status" value="1"/>
</dbReference>
<gene>
    <name evidence="7" type="primary">nop10</name>
    <name evidence="9" type="ORF">ENU08_03650</name>
    <name evidence="8" type="ORF">ENU41_04810</name>
</gene>
<dbReference type="EMBL" id="DTBD01000025">
    <property type="protein sequence ID" value="HGQ64319.1"/>
    <property type="molecule type" value="Genomic_DNA"/>
</dbReference>
<dbReference type="AlphaFoldDB" id="A0A7C4JK45"/>
<evidence type="ECO:0000256" key="7">
    <source>
        <dbReference type="HAMAP-Rule" id="MF_00803"/>
    </source>
</evidence>
<accession>A0A7C4JK45</accession>
<dbReference type="Gene3D" id="2.20.28.40">
    <property type="entry name" value="H/ACA ribonucleoprotein complex, subunit Nop10"/>
    <property type="match status" value="1"/>
</dbReference>
<organism evidence="9">
    <name type="scientific">Ignisphaera aggregans</name>
    <dbReference type="NCBI Taxonomy" id="334771"/>
    <lineage>
        <taxon>Archaea</taxon>
        <taxon>Thermoproteota</taxon>
        <taxon>Thermoprotei</taxon>
        <taxon>Desulfurococcales</taxon>
        <taxon>Desulfurococcaceae</taxon>
        <taxon>Ignisphaera</taxon>
    </lineage>
</organism>
<dbReference type="InterPro" id="IPR023532">
    <property type="entry name" value="Nop10_arc-typ"/>
</dbReference>
<protein>
    <recommendedName>
        <fullName evidence="3 7">Ribosome biogenesis protein Nop10</fullName>
    </recommendedName>
</protein>
<proteinExistence type="inferred from homology"/>
<sequence>MRWRIRRCPQCKLYTIKDICPKCSSKTISPHPPRFSPEDKHVVYRVMIKYPEFLVKFKDEYDIENT</sequence>
<reference evidence="9" key="1">
    <citation type="journal article" date="2020" name="mSystems">
        <title>Genome- and Community-Level Interaction Insights into Carbon Utilization and Element Cycling Functions of Hydrothermarchaeota in Hydrothermal Sediment.</title>
        <authorList>
            <person name="Zhou Z."/>
            <person name="Liu Y."/>
            <person name="Xu W."/>
            <person name="Pan J."/>
            <person name="Luo Z.H."/>
            <person name="Li M."/>
        </authorList>
    </citation>
    <scope>NUCLEOTIDE SEQUENCE [LARGE SCALE GENOMIC DNA]</scope>
    <source>
        <strain evidence="9">SpSt-637</strain>
        <strain evidence="8">SpSt-667</strain>
    </source>
</reference>
<keyword evidence="6 7" id="KW-0687">Ribonucleoprotein</keyword>
<dbReference type="PANTHER" id="PTHR13305:SF0">
    <property type="entry name" value="H_ACA RIBONUCLEOPROTEIN COMPLEX SUBUNIT 3"/>
    <property type="match status" value="1"/>
</dbReference>
<dbReference type="InterPro" id="IPR007264">
    <property type="entry name" value="H/ACA_rnp_Nop10"/>
</dbReference>
<evidence type="ECO:0000313" key="8">
    <source>
        <dbReference type="EMBL" id="HGQ35980.1"/>
    </source>
</evidence>
<evidence type="ECO:0000313" key="9">
    <source>
        <dbReference type="EMBL" id="HGQ64319.1"/>
    </source>
</evidence>
<name>A0A7C4JK45_9CREN</name>
<dbReference type="GO" id="GO:0030515">
    <property type="term" value="F:snoRNA binding"/>
    <property type="evidence" value="ECO:0007669"/>
    <property type="project" value="InterPro"/>
</dbReference>
<dbReference type="InterPro" id="IPR036756">
    <property type="entry name" value="H/ACA_rnp_Nop10_sf"/>
</dbReference>
<comment type="similarity">
    <text evidence="2 7">Belongs to the NOP10 family.</text>
</comment>
<dbReference type="PANTHER" id="PTHR13305">
    <property type="entry name" value="RIBOSOME BIOGENESIS PROTEIN NOP10"/>
    <property type="match status" value="1"/>
</dbReference>
<evidence type="ECO:0000256" key="3">
    <source>
        <dbReference type="ARBA" id="ARBA00018821"/>
    </source>
</evidence>
<dbReference type="HAMAP" id="MF_00803">
    <property type="entry name" value="Nop10"/>
    <property type="match status" value="1"/>
</dbReference>
<evidence type="ECO:0000256" key="5">
    <source>
        <dbReference type="ARBA" id="ARBA00022552"/>
    </source>
</evidence>
<dbReference type="GO" id="GO:0001522">
    <property type="term" value="P:pseudouridine synthesis"/>
    <property type="evidence" value="ECO:0007669"/>
    <property type="project" value="InterPro"/>
</dbReference>
<dbReference type="GO" id="GO:1990904">
    <property type="term" value="C:ribonucleoprotein complex"/>
    <property type="evidence" value="ECO:0007669"/>
    <property type="project" value="UniProtKB-KW"/>
</dbReference>
<dbReference type="EMBL" id="DTCK01000034">
    <property type="protein sequence ID" value="HGQ35980.1"/>
    <property type="molecule type" value="Genomic_DNA"/>
</dbReference>
<dbReference type="NCBIfam" id="NF009623">
    <property type="entry name" value="PRK13130.1"/>
    <property type="match status" value="1"/>
</dbReference>
<keyword evidence="5 7" id="KW-0698">rRNA processing</keyword>
<dbReference type="SUPFAM" id="SSF144210">
    <property type="entry name" value="Nop10-like SnoRNP"/>
    <property type="match status" value="1"/>
</dbReference>
<evidence type="ECO:0000256" key="1">
    <source>
        <dbReference type="ARBA" id="ARBA00002325"/>
    </source>
</evidence>
<evidence type="ECO:0000256" key="4">
    <source>
        <dbReference type="ARBA" id="ARBA00022517"/>
    </source>
</evidence>
<evidence type="ECO:0000256" key="2">
    <source>
        <dbReference type="ARBA" id="ARBA00009462"/>
    </source>
</evidence>
<keyword evidence="4 7" id="KW-0690">Ribosome biogenesis</keyword>
<comment type="function">
    <text evidence="1 7">Involved in ribosome biogenesis; more specifically in 18S rRNA pseudouridylation and in cleavage of pre-rRNA.</text>
</comment>
<evidence type="ECO:0000256" key="6">
    <source>
        <dbReference type="ARBA" id="ARBA00023274"/>
    </source>
</evidence>
<dbReference type="GO" id="GO:0006364">
    <property type="term" value="P:rRNA processing"/>
    <property type="evidence" value="ECO:0007669"/>
    <property type="project" value="UniProtKB-UniRule"/>
</dbReference>
<comment type="caution">
    <text evidence="9">The sequence shown here is derived from an EMBL/GenBank/DDBJ whole genome shotgun (WGS) entry which is preliminary data.</text>
</comment>